<proteinExistence type="predicted"/>
<accession>A0A1C9LWI7</accession>
<keyword evidence="2" id="KW-1185">Reference proteome</keyword>
<gene>
    <name evidence="1" type="ORF">SEA_LORELEI_45</name>
</gene>
<evidence type="ECO:0000313" key="1">
    <source>
        <dbReference type="EMBL" id="AOQ26941.1"/>
    </source>
</evidence>
<sequence length="118" mass="14024">MKFIDIEDHDYEHAEEARVDWSVVSIPEVEDAAKSAAYYFARDYDFQFESEDMLQELLIELAQRPAMVREALEMENSRTVLITRFYRLLRSKFKHSATNLQRHRSFEAEQAKFNPEVS</sequence>
<evidence type="ECO:0000313" key="2">
    <source>
        <dbReference type="Proteomes" id="UP000225549"/>
    </source>
</evidence>
<dbReference type="EMBL" id="KX507343">
    <property type="protein sequence ID" value="AOQ26941.1"/>
    <property type="molecule type" value="Genomic_DNA"/>
</dbReference>
<organism evidence="1 2">
    <name type="scientific">Streptomyces phage Lorelei</name>
    <dbReference type="NCBI Taxonomy" id="1873996"/>
    <lineage>
        <taxon>Viruses</taxon>
        <taxon>Duplodnaviria</taxon>
        <taxon>Heunggongvirae</taxon>
        <taxon>Uroviricota</taxon>
        <taxon>Caudoviricetes</taxon>
        <taxon>Arquatrovirinae</taxon>
        <taxon>Likavirus</taxon>
        <taxon>Likavirus lorelei</taxon>
    </lineage>
</organism>
<protein>
    <submittedName>
        <fullName evidence="1">Uncharacterized protein</fullName>
    </submittedName>
</protein>
<name>A0A1C9LWI7_9CAUD</name>
<dbReference type="Proteomes" id="UP000225549">
    <property type="component" value="Segment"/>
</dbReference>
<reference evidence="1 2" key="1">
    <citation type="submission" date="2016-07" db="EMBL/GenBank/DDBJ databases">
        <authorList>
            <person name="Smith E.K."/>
            <person name="Curtis J.A."/>
            <person name="Schober M.A."/>
            <person name="Layton S.R."/>
            <person name="Bhuiyan S."/>
            <person name="Nayek S."/>
            <person name="Hughes L.E."/>
            <person name="Garlena R.A."/>
            <person name="Russell D.A."/>
            <person name="Pope W.H."/>
            <person name="Jacobs-Sera D."/>
            <person name="Hendrix R.W."/>
            <person name="Hatfull G.F."/>
        </authorList>
    </citation>
    <scope>NUCLEOTIDE SEQUENCE [LARGE SCALE GENOMIC DNA]</scope>
</reference>